<evidence type="ECO:0000256" key="2">
    <source>
        <dbReference type="SAM" id="Coils"/>
    </source>
</evidence>
<keyword evidence="2" id="KW-0175">Coiled coil</keyword>
<keyword evidence="7" id="KW-1185">Reference proteome</keyword>
<feature type="region of interest" description="Disordered" evidence="3">
    <location>
        <begin position="395"/>
        <end position="417"/>
    </location>
</feature>
<comment type="caution">
    <text evidence="4">The sequence shown here is derived from an EMBL/GenBank/DDBJ whole genome shotgun (WGS) entry which is preliminary data.</text>
</comment>
<evidence type="ECO:0000313" key="6">
    <source>
        <dbReference type="Proteomes" id="UP000003490"/>
    </source>
</evidence>
<dbReference type="Pfam" id="PF01076">
    <property type="entry name" value="Mob_Pre"/>
    <property type="match status" value="1"/>
</dbReference>
<sequence length="417" mass="48336">MPKGDFSVARIEKRTRASVGKFERHIERKNESYENMNVDLSRTPMNVHFQSCGELTYNEHLDRLIADGMVSLKGLKADATVFNEMILDVNTDYFERNGGYDFACRFYEEAFHFAEKLYGKDNIISAVMHADELNIAMTEKYGKPIYHYHLHIMALPVVDKEVRWSKRCKDPALVGTVKEVIHQVSHSKKWKSEKALDESGNPVLNSKGKPVYRASYSILQDKFYEYMKDAGFEGFDRGERGSTAENLTSLGYKIQQDEKRLADIEQRIAAEQVRYNDNHKAFMTFAEIDSSGKKSFTGKYTVSAGDYEKLTTLAKRSYSAESEAQRLREENGRLSRQIWSLQSEVSKLRTALRELTEKCRPYLEALKIAPQKVKEFISGILEKFKKQEKNIYYEPISAREQQSSEREQRSKNKDYER</sequence>
<reference evidence="4 6" key="2">
    <citation type="submission" date="2007-08" db="EMBL/GenBank/DDBJ databases">
        <authorList>
            <person name="Fulton L."/>
            <person name="Clifton S."/>
            <person name="Fulton B."/>
            <person name="Xu J."/>
            <person name="Minx P."/>
            <person name="Pepin K.H."/>
            <person name="Johnson M."/>
            <person name="Thiruvilangam P."/>
            <person name="Bhonagiri V."/>
            <person name="Nash W.E."/>
            <person name="Wang C."/>
            <person name="Mardis E.R."/>
            <person name="Wilson R.K."/>
        </authorList>
    </citation>
    <scope>NUCLEOTIDE SEQUENCE [LARGE SCALE GENOMIC DNA]</scope>
    <source>
        <strain evidence="4 6">DSM 753</strain>
    </source>
</reference>
<reference evidence="5 7" key="3">
    <citation type="submission" date="2017-07" db="EMBL/GenBank/DDBJ databases">
        <title>Prevalence of linear plasmids in Cutibacterium (Propionibacterium) acnes isolates obtained from prostatic tissue.</title>
        <authorList>
            <person name="Davidsson S."/>
            <person name="Carlsson J."/>
            <person name="Molling P."/>
            <person name="Andren O."/>
            <person name="Andersson S.-O."/>
            <person name="Brzuszkiewicz E."/>
            <person name="Poehlein A."/>
            <person name="Al-Zeer M."/>
            <person name="Brinkmann V."/>
            <person name="Scavenius C."/>
            <person name="Nazipi S."/>
            <person name="Soderquist B."/>
            <person name="Bruggemann H."/>
        </authorList>
    </citation>
    <scope>NUCLEOTIDE SEQUENCE [LARGE SCALE GENOMIC DNA]</scope>
    <source>
        <strain evidence="5 7">DSM 753</strain>
    </source>
</reference>
<dbReference type="Proteomes" id="UP000220611">
    <property type="component" value="Unassembled WGS sequence"/>
</dbReference>
<evidence type="ECO:0000313" key="7">
    <source>
        <dbReference type="Proteomes" id="UP000220611"/>
    </source>
</evidence>
<dbReference type="AlphaFoldDB" id="A7VX83"/>
<dbReference type="EMBL" id="NOXF01000001">
    <property type="protein sequence ID" value="PEQ25710.1"/>
    <property type="molecule type" value="Genomic_DNA"/>
</dbReference>
<feature type="coiled-coil region" evidence="2">
    <location>
        <begin position="324"/>
        <end position="358"/>
    </location>
</feature>
<protein>
    <submittedName>
        <fullName evidence="4">Plasmid recombination enzyme</fullName>
    </submittedName>
</protein>
<dbReference type="CDD" id="cd17242">
    <property type="entry name" value="MobM_relaxase"/>
    <property type="match status" value="1"/>
</dbReference>
<evidence type="ECO:0000256" key="3">
    <source>
        <dbReference type="SAM" id="MobiDB-lite"/>
    </source>
</evidence>
<evidence type="ECO:0000256" key="1">
    <source>
        <dbReference type="ARBA" id="ARBA00010657"/>
    </source>
</evidence>
<reference evidence="4 6" key="1">
    <citation type="submission" date="2007-08" db="EMBL/GenBank/DDBJ databases">
        <title>Draft genome sequence of Clostridium leptum (DSM 753).</title>
        <authorList>
            <person name="Sudarsanam P."/>
            <person name="Ley R."/>
            <person name="Guruge J."/>
            <person name="Turnbaugh P.J."/>
            <person name="Mahowald M."/>
            <person name="Liep D."/>
            <person name="Gordon J."/>
        </authorList>
    </citation>
    <scope>NUCLEOTIDE SEQUENCE [LARGE SCALE GENOMIC DNA]</scope>
    <source>
        <strain evidence="4 6">DSM 753</strain>
    </source>
</reference>
<dbReference type="GO" id="GO:0003677">
    <property type="term" value="F:DNA binding"/>
    <property type="evidence" value="ECO:0007669"/>
    <property type="project" value="InterPro"/>
</dbReference>
<feature type="compositionally biased region" description="Basic and acidic residues" evidence="3">
    <location>
        <begin position="402"/>
        <end position="417"/>
    </location>
</feature>
<proteinExistence type="inferred from homology"/>
<evidence type="ECO:0000313" key="4">
    <source>
        <dbReference type="EMBL" id="EDO60380.1"/>
    </source>
</evidence>
<dbReference type="OrthoDB" id="1642198at2"/>
<gene>
    <name evidence="5" type="ORF">CH238_01595</name>
    <name evidence="4" type="ORF">CLOLEP_03206</name>
</gene>
<dbReference type="Gene3D" id="3.30.930.30">
    <property type="match status" value="1"/>
</dbReference>
<dbReference type="eggNOG" id="COG1196">
    <property type="taxonomic scope" value="Bacteria"/>
</dbReference>
<dbReference type="InterPro" id="IPR001668">
    <property type="entry name" value="Mob_Pre"/>
</dbReference>
<dbReference type="Proteomes" id="UP000003490">
    <property type="component" value="Unassembled WGS sequence"/>
</dbReference>
<dbReference type="EMBL" id="ABCB02000020">
    <property type="protein sequence ID" value="EDO60380.1"/>
    <property type="molecule type" value="Genomic_DNA"/>
</dbReference>
<accession>A7VX83</accession>
<dbReference type="GO" id="GO:0006310">
    <property type="term" value="P:DNA recombination"/>
    <property type="evidence" value="ECO:0007669"/>
    <property type="project" value="InterPro"/>
</dbReference>
<comment type="similarity">
    <text evidence="1">Belongs to the plasmid mobilization pre family.</text>
</comment>
<dbReference type="HOGENOM" id="CLU_052310_0_0_9"/>
<organism evidence="4 6">
    <name type="scientific">[Clostridium] leptum DSM 753</name>
    <dbReference type="NCBI Taxonomy" id="428125"/>
    <lineage>
        <taxon>Bacteria</taxon>
        <taxon>Bacillati</taxon>
        <taxon>Bacillota</taxon>
        <taxon>Clostridia</taxon>
        <taxon>Eubacteriales</taxon>
        <taxon>Oscillospiraceae</taxon>
        <taxon>Oscillospiraceae incertae sedis</taxon>
    </lineage>
</organism>
<evidence type="ECO:0000313" key="5">
    <source>
        <dbReference type="EMBL" id="PEQ25710.1"/>
    </source>
</evidence>
<name>A7VX83_9FIRM</name>